<feature type="compositionally biased region" description="Polar residues" evidence="5">
    <location>
        <begin position="133"/>
        <end position="142"/>
    </location>
</feature>
<dbReference type="EMBL" id="HBFB01027550">
    <property type="protein sequence ID" value="CAD8691099.1"/>
    <property type="molecule type" value="Transcribed_RNA"/>
</dbReference>
<feature type="region of interest" description="Disordered" evidence="5">
    <location>
        <begin position="115"/>
        <end position="145"/>
    </location>
</feature>
<sequence length="366" mass="39620">MLQPYKMQQASLSQRAFGCRHCGTPVRAALSRRPKLTRAASEAGKEAQTEEQKNEPKTNPPPAVALPKTGYFALADTNKEVYSKAGEKFDPTKRGGRYKPEFIWNQDWQKALQMQESLQRGRDEAVARGATPEASSRTTGAVSFSRLRDLNSMDVDLSEALRPKPKPQASTNTASTSSKPVVVRTVPLPRNDAKKLERLGRIQGLGQVVIATSSKPEDLEEQARLQAESQAAYEADKAGQRLWTAALSLVGVVATASTYGREAGISYAVGALGGLVYLRLLGRTVDGMGGEGAGLSSAAAQPRLLIPIILALGYNRWNTMYAEDAGVTLNLLPMLVGFLTYKVAIISRQAKQVMDDITASGRKDKQ</sequence>
<name>A0A7S0RYR5_9CHLO</name>
<evidence type="ECO:0000313" key="7">
    <source>
        <dbReference type="EMBL" id="CAD8691099.1"/>
    </source>
</evidence>
<evidence type="ECO:0000256" key="2">
    <source>
        <dbReference type="ARBA" id="ARBA00022692"/>
    </source>
</evidence>
<dbReference type="AlphaFoldDB" id="A0A7S0RYR5"/>
<reference evidence="7" key="1">
    <citation type="submission" date="2021-01" db="EMBL/GenBank/DDBJ databases">
        <authorList>
            <person name="Corre E."/>
            <person name="Pelletier E."/>
            <person name="Niang G."/>
            <person name="Scheremetjew M."/>
            <person name="Finn R."/>
            <person name="Kale V."/>
            <person name="Holt S."/>
            <person name="Cochrane G."/>
            <person name="Meng A."/>
            <person name="Brown T."/>
            <person name="Cohen L."/>
        </authorList>
    </citation>
    <scope>NUCLEOTIDE SEQUENCE</scope>
    <source>
        <strain evidence="7">SAG 11-49</strain>
    </source>
</reference>
<feature type="compositionally biased region" description="Basic and acidic residues" evidence="5">
    <location>
        <begin position="43"/>
        <end position="56"/>
    </location>
</feature>
<accession>A0A7S0RYR5</accession>
<feature type="compositionally biased region" description="Polar residues" evidence="5">
    <location>
        <begin position="168"/>
        <end position="179"/>
    </location>
</feature>
<proteinExistence type="predicted"/>
<dbReference type="PANTHER" id="PTHR34118">
    <property type="entry name" value="NF-KAPPA-B INHIBITOR-LIKE PROTEIN-RELATED"/>
    <property type="match status" value="1"/>
</dbReference>
<protein>
    <recommendedName>
        <fullName evidence="6">CGL160/ATPI domain-containing protein</fullName>
    </recommendedName>
</protein>
<keyword evidence="2" id="KW-0812">Transmembrane</keyword>
<comment type="subcellular location">
    <subcellularLocation>
        <location evidence="1">Membrane</location>
        <topology evidence="1">Multi-pass membrane protein</topology>
    </subcellularLocation>
</comment>
<keyword evidence="3" id="KW-1133">Transmembrane helix</keyword>
<dbReference type="GO" id="GO:0016020">
    <property type="term" value="C:membrane"/>
    <property type="evidence" value="ECO:0007669"/>
    <property type="project" value="UniProtKB-SubCell"/>
</dbReference>
<evidence type="ECO:0000256" key="1">
    <source>
        <dbReference type="ARBA" id="ARBA00004141"/>
    </source>
</evidence>
<keyword evidence="4" id="KW-0472">Membrane</keyword>
<feature type="region of interest" description="Disordered" evidence="5">
    <location>
        <begin position="160"/>
        <end position="179"/>
    </location>
</feature>
<feature type="region of interest" description="Disordered" evidence="5">
    <location>
        <begin position="29"/>
        <end position="67"/>
    </location>
</feature>
<dbReference type="Pfam" id="PF24763">
    <property type="entry name" value="CGL160_C"/>
    <property type="match status" value="1"/>
</dbReference>
<feature type="domain" description="CGL160/ATPI" evidence="6">
    <location>
        <begin position="226"/>
        <end position="347"/>
    </location>
</feature>
<evidence type="ECO:0000256" key="5">
    <source>
        <dbReference type="SAM" id="MobiDB-lite"/>
    </source>
</evidence>
<evidence type="ECO:0000259" key="6">
    <source>
        <dbReference type="Pfam" id="PF24763"/>
    </source>
</evidence>
<organism evidence="7">
    <name type="scientific">Chlamydomonas leiostraca</name>
    <dbReference type="NCBI Taxonomy" id="1034604"/>
    <lineage>
        <taxon>Eukaryota</taxon>
        <taxon>Viridiplantae</taxon>
        <taxon>Chlorophyta</taxon>
        <taxon>core chlorophytes</taxon>
        <taxon>Chlorophyceae</taxon>
        <taxon>CS clade</taxon>
        <taxon>Chlamydomonadales</taxon>
        <taxon>Chlamydomonadaceae</taxon>
        <taxon>Chlamydomonas</taxon>
    </lineage>
</organism>
<dbReference type="InterPro" id="IPR056309">
    <property type="entry name" value="CGL160/ATPI_dom"/>
</dbReference>
<gene>
    <name evidence="7" type="ORF">CLEI1391_LOCUS15403</name>
</gene>
<dbReference type="PANTHER" id="PTHR34118:SF6">
    <property type="entry name" value="PROTEIN CONSERVED ONLY IN THE GREEN LINEAGE 160, CHLOROPLASTIC"/>
    <property type="match status" value="1"/>
</dbReference>
<evidence type="ECO:0000256" key="4">
    <source>
        <dbReference type="ARBA" id="ARBA00023136"/>
    </source>
</evidence>
<evidence type="ECO:0000256" key="3">
    <source>
        <dbReference type="ARBA" id="ARBA00022989"/>
    </source>
</evidence>